<keyword evidence="8" id="KW-0812">Transmembrane</keyword>
<keyword evidence="7 19" id="KW-0808">Transferase</keyword>
<evidence type="ECO:0000256" key="11">
    <source>
        <dbReference type="ARBA" id="ARBA00022840"/>
    </source>
</evidence>
<comment type="similarity">
    <text evidence="3">Belongs to the etk/wzc family.</text>
</comment>
<dbReference type="PANTHER" id="PTHR32309:SF13">
    <property type="entry name" value="FERRIC ENTEROBACTIN TRANSPORT PROTEIN FEPE"/>
    <property type="match status" value="1"/>
</dbReference>
<dbReference type="InterPro" id="IPR005702">
    <property type="entry name" value="Wzc-like_C"/>
</dbReference>
<evidence type="ECO:0000256" key="8">
    <source>
        <dbReference type="ARBA" id="ARBA00022692"/>
    </source>
</evidence>
<evidence type="ECO:0000256" key="16">
    <source>
        <dbReference type="SAM" id="Coils"/>
    </source>
</evidence>
<keyword evidence="13" id="KW-0472">Membrane</keyword>
<keyword evidence="9" id="KW-0547">Nucleotide-binding</keyword>
<evidence type="ECO:0000256" key="9">
    <source>
        <dbReference type="ARBA" id="ARBA00022741"/>
    </source>
</evidence>
<reference evidence="19 20" key="1">
    <citation type="submission" date="2022-01" db="EMBL/GenBank/DDBJ databases">
        <title>Octadecabacter sp. nov., isolated from a marine alga.</title>
        <authorList>
            <person name="Jin M.S."/>
            <person name="Kim H.M."/>
            <person name="Han D.M."/>
            <person name="Jung J.J."/>
            <person name="Jeon C.O."/>
        </authorList>
    </citation>
    <scope>NUCLEOTIDE SEQUENCE [LARGE SCALE GENOMIC DNA]</scope>
    <source>
        <strain evidence="19 20">G9-8</strain>
    </source>
</reference>
<accession>A0ABS9CVJ2</accession>
<comment type="catalytic activity">
    <reaction evidence="15">
        <text>L-tyrosyl-[protein] + ATP = O-phospho-L-tyrosyl-[protein] + ADP + H(+)</text>
        <dbReference type="Rhea" id="RHEA:10596"/>
        <dbReference type="Rhea" id="RHEA-COMP:10136"/>
        <dbReference type="Rhea" id="RHEA-COMP:20101"/>
        <dbReference type="ChEBI" id="CHEBI:15378"/>
        <dbReference type="ChEBI" id="CHEBI:30616"/>
        <dbReference type="ChEBI" id="CHEBI:46858"/>
        <dbReference type="ChEBI" id="CHEBI:61978"/>
        <dbReference type="ChEBI" id="CHEBI:456216"/>
        <dbReference type="EC" id="2.7.10.2"/>
    </reaction>
</comment>
<evidence type="ECO:0000313" key="19">
    <source>
        <dbReference type="EMBL" id="MCF2870420.1"/>
    </source>
</evidence>
<comment type="similarity">
    <text evidence="2">Belongs to the CpsD/CapB family.</text>
</comment>
<keyword evidence="6" id="KW-0997">Cell inner membrane</keyword>
<evidence type="ECO:0000256" key="4">
    <source>
        <dbReference type="ARBA" id="ARBA00011903"/>
    </source>
</evidence>
<evidence type="ECO:0000256" key="13">
    <source>
        <dbReference type="ARBA" id="ARBA00023136"/>
    </source>
</evidence>
<dbReference type="Pfam" id="PF02706">
    <property type="entry name" value="Wzz"/>
    <property type="match status" value="1"/>
</dbReference>
<dbReference type="InterPro" id="IPR003856">
    <property type="entry name" value="LPS_length_determ_N"/>
</dbReference>
<keyword evidence="5" id="KW-1003">Cell membrane</keyword>
<dbReference type="InterPro" id="IPR050445">
    <property type="entry name" value="Bact_polysacc_biosynth/exp"/>
</dbReference>
<keyword evidence="14" id="KW-0829">Tyrosine-protein kinase</keyword>
<feature type="coiled-coil region" evidence="16">
    <location>
        <begin position="224"/>
        <end position="258"/>
    </location>
</feature>
<keyword evidence="16" id="KW-0175">Coiled coil</keyword>
<dbReference type="EC" id="2.7.10.2" evidence="4"/>
<dbReference type="SUPFAM" id="SSF52540">
    <property type="entry name" value="P-loop containing nucleoside triphosphate hydrolases"/>
    <property type="match status" value="1"/>
</dbReference>
<dbReference type="InterPro" id="IPR025669">
    <property type="entry name" value="AAA_dom"/>
</dbReference>
<keyword evidence="20" id="KW-1185">Reference proteome</keyword>
<comment type="subcellular location">
    <subcellularLocation>
        <location evidence="1">Cell inner membrane</location>
        <topology evidence="1">Multi-pass membrane protein</topology>
    </subcellularLocation>
</comment>
<evidence type="ECO:0000313" key="20">
    <source>
        <dbReference type="Proteomes" id="UP001200557"/>
    </source>
</evidence>
<organism evidence="19 20">
    <name type="scientific">Octadecabacter dasysiphoniae</name>
    <dbReference type="NCBI Taxonomy" id="2909341"/>
    <lineage>
        <taxon>Bacteria</taxon>
        <taxon>Pseudomonadati</taxon>
        <taxon>Pseudomonadota</taxon>
        <taxon>Alphaproteobacteria</taxon>
        <taxon>Rhodobacterales</taxon>
        <taxon>Roseobacteraceae</taxon>
        <taxon>Octadecabacter</taxon>
    </lineage>
</organism>
<evidence type="ECO:0000256" key="10">
    <source>
        <dbReference type="ARBA" id="ARBA00022777"/>
    </source>
</evidence>
<dbReference type="Proteomes" id="UP001200557">
    <property type="component" value="Unassembled WGS sequence"/>
</dbReference>
<evidence type="ECO:0000256" key="12">
    <source>
        <dbReference type="ARBA" id="ARBA00022989"/>
    </source>
</evidence>
<evidence type="ECO:0000256" key="5">
    <source>
        <dbReference type="ARBA" id="ARBA00022475"/>
    </source>
</evidence>
<dbReference type="InterPro" id="IPR027417">
    <property type="entry name" value="P-loop_NTPase"/>
</dbReference>
<dbReference type="EMBL" id="JAKGAQ010000001">
    <property type="protein sequence ID" value="MCF2870420.1"/>
    <property type="molecule type" value="Genomic_DNA"/>
</dbReference>
<feature type="domain" description="Polysaccharide chain length determinant N-terminal" evidence="17">
    <location>
        <begin position="28"/>
        <end position="115"/>
    </location>
</feature>
<evidence type="ECO:0000256" key="6">
    <source>
        <dbReference type="ARBA" id="ARBA00022519"/>
    </source>
</evidence>
<evidence type="ECO:0000259" key="18">
    <source>
        <dbReference type="Pfam" id="PF13614"/>
    </source>
</evidence>
<dbReference type="PANTHER" id="PTHR32309">
    <property type="entry name" value="TYROSINE-PROTEIN KINASE"/>
    <property type="match status" value="1"/>
</dbReference>
<keyword evidence="11" id="KW-0067">ATP-binding</keyword>
<dbReference type="Pfam" id="PF13614">
    <property type="entry name" value="AAA_31"/>
    <property type="match status" value="1"/>
</dbReference>
<protein>
    <recommendedName>
        <fullName evidence="4">non-specific protein-tyrosine kinase</fullName>
        <ecNumber evidence="4">2.7.10.2</ecNumber>
    </recommendedName>
</protein>
<name>A0ABS9CVJ2_9RHOB</name>
<dbReference type="RefSeq" id="WP_235224521.1">
    <property type="nucleotide sequence ID" value="NZ_JAKGAQ010000001.1"/>
</dbReference>
<keyword evidence="10" id="KW-0418">Kinase</keyword>
<dbReference type="NCBIfam" id="TIGR01007">
    <property type="entry name" value="eps_fam"/>
    <property type="match status" value="1"/>
</dbReference>
<comment type="caution">
    <text evidence="19">The sequence shown here is derived from an EMBL/GenBank/DDBJ whole genome shotgun (WGS) entry which is preliminary data.</text>
</comment>
<proteinExistence type="inferred from homology"/>
<keyword evidence="12" id="KW-1133">Transmembrane helix</keyword>
<dbReference type="CDD" id="cd05387">
    <property type="entry name" value="BY-kinase"/>
    <property type="match status" value="1"/>
</dbReference>
<evidence type="ECO:0000256" key="3">
    <source>
        <dbReference type="ARBA" id="ARBA00008883"/>
    </source>
</evidence>
<evidence type="ECO:0000256" key="7">
    <source>
        <dbReference type="ARBA" id="ARBA00022679"/>
    </source>
</evidence>
<evidence type="ECO:0000256" key="1">
    <source>
        <dbReference type="ARBA" id="ARBA00004429"/>
    </source>
</evidence>
<feature type="domain" description="AAA" evidence="18">
    <location>
        <begin position="453"/>
        <end position="592"/>
    </location>
</feature>
<evidence type="ECO:0000256" key="2">
    <source>
        <dbReference type="ARBA" id="ARBA00007316"/>
    </source>
</evidence>
<sequence length="644" mass="70961">MRDIGLRIRDAEYDADRFQQRANVDATTLGDVMAALRRQYIPLMLCALFGLVAGIAHHVTTPEQYYASATVLVDERRSELDEEISASIPFARNDTSLLNEIQVLQSLQLATEVARRIELQERDVFLNPPSSLAGTILSNVKTQIGAVLGGDEDVAEQPTLTPQEQQAAQLSSAASRLQGDIRIERLGLSFSIEVSYVGHDAALAALIVNTYADAYLEDGLTANVESTERTAEWMRTRLQELEESSAQVQSQATALRQSDPSQVMRLRELAQRATTLDALYQTISARYEQISIQGSFPVSNGRILTQSIVPKTAALPKMWQTLAVTTLLGLMAGFSLAVWREARERSFRVSTEVYNHTGCSFLGHLPHIDTRALNDASPPKTTEIKLNGLSFAPALDKDAGHTDPDQTARERRKVIERSPELFWSVLMPQTVFSETLRNIHATVDLRNTDGASRVVAVTSMLPGEGKTTLAVNYANMLAKTGARTVLIDMDWQGSRLRGDLNIPAGPGIVEVLHGNAPLSEAIQVLEYTGLSILPSGAIPQQSFAGDLVYQQNMQALVAELRKHYDHVILDMPPLAKVSDAKAIIAQLDNIILICEWGQTPRSLVTQYLAHEPEISQKIVGIALNKVNIRKLHKYARPGWPESYL</sequence>
<evidence type="ECO:0000256" key="15">
    <source>
        <dbReference type="ARBA" id="ARBA00051245"/>
    </source>
</evidence>
<gene>
    <name evidence="19" type="ORF">L0664_05015</name>
</gene>
<evidence type="ECO:0000256" key="14">
    <source>
        <dbReference type="ARBA" id="ARBA00023137"/>
    </source>
</evidence>
<dbReference type="GO" id="GO:0004715">
    <property type="term" value="F:non-membrane spanning protein tyrosine kinase activity"/>
    <property type="evidence" value="ECO:0007669"/>
    <property type="project" value="UniProtKB-EC"/>
</dbReference>
<dbReference type="Gene3D" id="3.40.50.300">
    <property type="entry name" value="P-loop containing nucleotide triphosphate hydrolases"/>
    <property type="match status" value="1"/>
</dbReference>
<evidence type="ECO:0000259" key="17">
    <source>
        <dbReference type="Pfam" id="PF02706"/>
    </source>
</evidence>